<feature type="compositionally biased region" description="Basic and acidic residues" evidence="5">
    <location>
        <begin position="350"/>
        <end position="378"/>
    </location>
</feature>
<dbReference type="EMBL" id="JNBS01000924">
    <property type="protein sequence ID" value="OQS03372.1"/>
    <property type="molecule type" value="Genomic_DNA"/>
</dbReference>
<dbReference type="GO" id="GO:0141221">
    <property type="term" value="F:histone deacetylase activity, hydrolytic mechanism"/>
    <property type="evidence" value="ECO:0007669"/>
    <property type="project" value="UniProtKB-EC"/>
</dbReference>
<dbReference type="EC" id="3.5.1.98" evidence="2"/>
<comment type="caution">
    <text evidence="7">The sequence shown here is derived from an EMBL/GenBank/DDBJ whole genome shotgun (WGS) entry which is preliminary data.</text>
</comment>
<sequence>KVDGPIVCCIAWAAMGKSRVSYFYHLSPATEKQMQADVDKHNMGEFSDCPVFDGVFNFCQISAGGSLDAAYRLNQGLSDICINWAGGLHHAKKSEASGFCYVNDIVLGILELLKYHARVLYIDIDVHHGDGVEEAFYVTDRVMTASFHKYGDFFPGTGHVKDVGVKEGKYYAVNVALKSGIDDESYMSIFKPVIEKIMETFRPGAVVLQCGADSLTGDRLGSFNLTVKGHGECVQFVKSFGLPTLVVGGGGYTVRNVSRAWAYETAVVLDEQVSNDIPFNEYFEYYAPSFKLHLEPNPDLENCNRRNYLDDIKAKVFENLRMLRGAPSVQMQSVPPDYLVREEDEDANDPDARTDHDPTRRAHDAEYYADDTDHHGKDDEVEEVHGPANEKQYQTDVNKFNVGEFTDCPVFDGIFNFCQIYSGGSIDAANRLNHGLSDVCINWAGGLHHAKKSEASGFCYVNDIVLATLELLKYHARVLYIDIDIHHGDGVEEAFYVTDRVMTVSFHKYGDFFPGTGDIKDIGSKAGKYYSVNVPLKSGIDDESYLSIFKPVIERVMECFRPGAVILQCGADSLTGDRLGCFNLTVKGHGECVRFVKSFGLPTLVLGGGGYTIRNVSRAWAYETSVVLDEQVSNDIPFNEYFEYYAPSFKLHLDPNPDLENCNTRAYLEELKVKIFENLRMLNGAPSVQMQAIPPDYVVREEDEDKMDPEQRTDHEISKRAHDSEFYAHEKDQLGKQDNMSID</sequence>
<evidence type="ECO:0000256" key="5">
    <source>
        <dbReference type="SAM" id="MobiDB-lite"/>
    </source>
</evidence>
<dbReference type="Proteomes" id="UP000243217">
    <property type="component" value="Unassembled WGS sequence"/>
</dbReference>
<organism evidence="7 8">
    <name type="scientific">Thraustotheca clavata</name>
    <dbReference type="NCBI Taxonomy" id="74557"/>
    <lineage>
        <taxon>Eukaryota</taxon>
        <taxon>Sar</taxon>
        <taxon>Stramenopiles</taxon>
        <taxon>Oomycota</taxon>
        <taxon>Saprolegniomycetes</taxon>
        <taxon>Saprolegniales</taxon>
        <taxon>Achlyaceae</taxon>
        <taxon>Thraustotheca</taxon>
    </lineage>
</organism>
<feature type="non-terminal residue" evidence="7">
    <location>
        <position position="1"/>
    </location>
</feature>
<evidence type="ECO:0000313" key="8">
    <source>
        <dbReference type="Proteomes" id="UP000243217"/>
    </source>
</evidence>
<gene>
    <name evidence="7" type="ORF">THRCLA_04337</name>
</gene>
<proteinExistence type="inferred from homology"/>
<dbReference type="InterPro" id="IPR037138">
    <property type="entry name" value="His_deacetylse_dom_sf"/>
</dbReference>
<dbReference type="Gene3D" id="3.40.800.20">
    <property type="entry name" value="Histone deacetylase domain"/>
    <property type="match status" value="2"/>
</dbReference>
<evidence type="ECO:0000256" key="1">
    <source>
        <dbReference type="ARBA" id="ARBA00006457"/>
    </source>
</evidence>
<dbReference type="PANTHER" id="PTHR10625:SF44">
    <property type="entry name" value="HISTONE DEACETYLASE 19"/>
    <property type="match status" value="1"/>
</dbReference>
<feature type="region of interest" description="Disordered" evidence="5">
    <location>
        <begin position="343"/>
        <end position="385"/>
    </location>
</feature>
<dbReference type="PANTHER" id="PTHR10625">
    <property type="entry name" value="HISTONE DEACETYLASE HDAC1-RELATED"/>
    <property type="match status" value="1"/>
</dbReference>
<evidence type="ECO:0000256" key="4">
    <source>
        <dbReference type="ARBA" id="ARBA00022853"/>
    </source>
</evidence>
<feature type="region of interest" description="Disordered" evidence="5">
    <location>
        <begin position="701"/>
        <end position="743"/>
    </location>
</feature>
<keyword evidence="3" id="KW-0378">Hydrolase</keyword>
<dbReference type="GO" id="GO:0040029">
    <property type="term" value="P:epigenetic regulation of gene expression"/>
    <property type="evidence" value="ECO:0007669"/>
    <property type="project" value="TreeGrafter"/>
</dbReference>
<dbReference type="PRINTS" id="PR01270">
    <property type="entry name" value="HDASUPER"/>
</dbReference>
<dbReference type="InterPro" id="IPR000286">
    <property type="entry name" value="HDACs"/>
</dbReference>
<evidence type="ECO:0000259" key="6">
    <source>
        <dbReference type="Pfam" id="PF00850"/>
    </source>
</evidence>
<dbReference type="STRING" id="74557.A0A1V9ZZB2"/>
<dbReference type="OrthoDB" id="1918432at2759"/>
<evidence type="ECO:0000256" key="3">
    <source>
        <dbReference type="ARBA" id="ARBA00022801"/>
    </source>
</evidence>
<dbReference type="InterPro" id="IPR023696">
    <property type="entry name" value="Ureohydrolase_dom_sf"/>
</dbReference>
<dbReference type="Pfam" id="PF00850">
    <property type="entry name" value="Hist_deacetyl"/>
    <property type="match status" value="2"/>
</dbReference>
<evidence type="ECO:0000313" key="7">
    <source>
        <dbReference type="EMBL" id="OQS03372.1"/>
    </source>
</evidence>
<dbReference type="PRINTS" id="PR01271">
    <property type="entry name" value="HISDACETLASE"/>
</dbReference>
<name>A0A1V9ZZB2_9STRA</name>
<dbReference type="GO" id="GO:0005634">
    <property type="term" value="C:nucleus"/>
    <property type="evidence" value="ECO:0007669"/>
    <property type="project" value="TreeGrafter"/>
</dbReference>
<dbReference type="InterPro" id="IPR023801">
    <property type="entry name" value="His_deacetylse_dom"/>
</dbReference>
<accession>A0A1V9ZZB2</accession>
<dbReference type="InterPro" id="IPR003084">
    <property type="entry name" value="HDAC_I/II"/>
</dbReference>
<feature type="compositionally biased region" description="Basic and acidic residues" evidence="5">
    <location>
        <begin position="708"/>
        <end position="735"/>
    </location>
</feature>
<feature type="domain" description="Histone deacetylase" evidence="6">
    <location>
        <begin position="29"/>
        <end position="267"/>
    </location>
</feature>
<dbReference type="SUPFAM" id="SSF52768">
    <property type="entry name" value="Arginase/deacetylase"/>
    <property type="match status" value="2"/>
</dbReference>
<comment type="similarity">
    <text evidence="1">Belongs to the histone deacetylase family. HD type 1 subfamily.</text>
</comment>
<reference evidence="7 8" key="1">
    <citation type="journal article" date="2014" name="Genome Biol. Evol.">
        <title>The secreted proteins of Achlya hypogyna and Thraustotheca clavata identify the ancestral oomycete secretome and reveal gene acquisitions by horizontal gene transfer.</title>
        <authorList>
            <person name="Misner I."/>
            <person name="Blouin N."/>
            <person name="Leonard G."/>
            <person name="Richards T.A."/>
            <person name="Lane C.E."/>
        </authorList>
    </citation>
    <scope>NUCLEOTIDE SEQUENCE [LARGE SCALE GENOMIC DNA]</scope>
    <source>
        <strain evidence="7 8">ATCC 34112</strain>
    </source>
</reference>
<dbReference type="AlphaFoldDB" id="A0A1V9ZZB2"/>
<keyword evidence="8" id="KW-1185">Reference proteome</keyword>
<protein>
    <recommendedName>
        <fullName evidence="2">histone deacetylase</fullName>
        <ecNumber evidence="2">3.5.1.98</ecNumber>
    </recommendedName>
</protein>
<feature type="domain" description="Histone deacetylase" evidence="6">
    <location>
        <begin position="359"/>
        <end position="626"/>
    </location>
</feature>
<evidence type="ECO:0000256" key="2">
    <source>
        <dbReference type="ARBA" id="ARBA00012111"/>
    </source>
</evidence>
<keyword evidence="4" id="KW-0156">Chromatin regulator</keyword>